<dbReference type="OrthoDB" id="63744at2"/>
<dbReference type="EMBL" id="CP063356">
    <property type="protein sequence ID" value="QOY38384.1"/>
    <property type="molecule type" value="Genomic_DNA"/>
</dbReference>
<accession>A0A7S7LC97</accession>
<evidence type="ECO:0000256" key="4">
    <source>
        <dbReference type="ARBA" id="ARBA00022519"/>
    </source>
</evidence>
<feature type="transmembrane region" description="Helical" evidence="9">
    <location>
        <begin position="55"/>
        <end position="72"/>
    </location>
</feature>
<keyword evidence="2" id="KW-0813">Transport</keyword>
<protein>
    <submittedName>
        <fullName evidence="11">TRAP transporter small permease subunit</fullName>
    </submittedName>
</protein>
<reference evidence="11 12" key="1">
    <citation type="journal article" date="2017" name="Genome Announc.">
        <title>Draft Genome Sequences of Four Alkaliphilic Bacteria Belonging to the Anaerobacillus Genus.</title>
        <authorList>
            <person name="Bassil N.M."/>
            <person name="Lloyd J.R."/>
        </authorList>
    </citation>
    <scope>NUCLEOTIDE SEQUENCE [LARGE SCALE GENOMIC DNA]</scope>
    <source>
        <strain evidence="11 12">NB2006</strain>
    </source>
</reference>
<evidence type="ECO:0000256" key="7">
    <source>
        <dbReference type="ARBA" id="ARBA00023136"/>
    </source>
</evidence>
<dbReference type="GO" id="GO:0005886">
    <property type="term" value="C:plasma membrane"/>
    <property type="evidence" value="ECO:0007669"/>
    <property type="project" value="UniProtKB-SubCell"/>
</dbReference>
<keyword evidence="4" id="KW-0997">Cell inner membrane</keyword>
<comment type="subcellular location">
    <subcellularLocation>
        <location evidence="1">Cell inner membrane</location>
        <topology evidence="1">Multi-pass membrane protein</topology>
    </subcellularLocation>
</comment>
<evidence type="ECO:0000256" key="1">
    <source>
        <dbReference type="ARBA" id="ARBA00004429"/>
    </source>
</evidence>
<dbReference type="PANTHER" id="PTHR35011:SF4">
    <property type="entry name" value="SLL1102 PROTEIN"/>
    <property type="match status" value="1"/>
</dbReference>
<evidence type="ECO:0000256" key="6">
    <source>
        <dbReference type="ARBA" id="ARBA00022989"/>
    </source>
</evidence>
<evidence type="ECO:0000259" key="10">
    <source>
        <dbReference type="Pfam" id="PF04290"/>
    </source>
</evidence>
<dbReference type="PANTHER" id="PTHR35011">
    <property type="entry name" value="2,3-DIKETO-L-GULONATE TRAP TRANSPORTER SMALL PERMEASE PROTEIN YIAM"/>
    <property type="match status" value="1"/>
</dbReference>
<evidence type="ECO:0000256" key="8">
    <source>
        <dbReference type="ARBA" id="ARBA00038436"/>
    </source>
</evidence>
<evidence type="ECO:0000313" key="11">
    <source>
        <dbReference type="EMBL" id="QOY38384.1"/>
    </source>
</evidence>
<feature type="transmembrane region" description="Helical" evidence="9">
    <location>
        <begin position="93"/>
        <end position="114"/>
    </location>
</feature>
<feature type="domain" description="Tripartite ATP-independent periplasmic transporters DctQ component" evidence="10">
    <location>
        <begin position="30"/>
        <end position="162"/>
    </location>
</feature>
<dbReference type="KEGG" id="aia:AWH56_013125"/>
<evidence type="ECO:0000256" key="2">
    <source>
        <dbReference type="ARBA" id="ARBA00022448"/>
    </source>
</evidence>
<comment type="similarity">
    <text evidence="8">Belongs to the TRAP transporter small permease family.</text>
</comment>
<evidence type="ECO:0000256" key="5">
    <source>
        <dbReference type="ARBA" id="ARBA00022692"/>
    </source>
</evidence>
<gene>
    <name evidence="11" type="ORF">AWH56_013125</name>
</gene>
<feature type="transmembrane region" description="Helical" evidence="9">
    <location>
        <begin position="21"/>
        <end position="43"/>
    </location>
</feature>
<dbReference type="InterPro" id="IPR007387">
    <property type="entry name" value="TRAP_DctQ"/>
</dbReference>
<keyword evidence="5 9" id="KW-0812">Transmembrane</keyword>
<dbReference type="Pfam" id="PF04290">
    <property type="entry name" value="DctQ"/>
    <property type="match status" value="1"/>
</dbReference>
<keyword evidence="7 9" id="KW-0472">Membrane</keyword>
<name>A0A7S7LC97_9BACI</name>
<reference evidence="11 12" key="2">
    <citation type="journal article" date="2019" name="Int. J. Syst. Evol. Microbiol.">
        <title>Anaerobacillus isosaccharinicus sp. nov., an alkaliphilic bacterium which degrades isosaccharinic acid.</title>
        <authorList>
            <person name="Bassil N.M."/>
            <person name="Lloyd J.R."/>
        </authorList>
    </citation>
    <scope>NUCLEOTIDE SEQUENCE [LARGE SCALE GENOMIC DNA]</scope>
    <source>
        <strain evidence="11 12">NB2006</strain>
    </source>
</reference>
<keyword evidence="3" id="KW-1003">Cell membrane</keyword>
<sequence>MKPLLQVFSYIDRFHEFVAKMTAWLIIVLIFTMTFEVGSRYLFSNPTIWSYDLSYFLSSLFLMFGMAYTLSVKGHVNIDIFYARFTPRVKAGFDIAFALLLFFPLWFLIIKLMIPHFQFSFNMNERSSFGSWFPIIWPFKLWILFGLIMLLVQGIVEFLRDVLWLIKGGERP</sequence>
<keyword evidence="6 9" id="KW-1133">Transmembrane helix</keyword>
<evidence type="ECO:0000313" key="12">
    <source>
        <dbReference type="Proteomes" id="UP000180175"/>
    </source>
</evidence>
<keyword evidence="12" id="KW-1185">Reference proteome</keyword>
<dbReference type="InterPro" id="IPR055348">
    <property type="entry name" value="DctQ"/>
</dbReference>
<dbReference type="AlphaFoldDB" id="A0A7S7LC97"/>
<dbReference type="RefSeq" id="WP_083388722.1">
    <property type="nucleotide sequence ID" value="NZ_CP063356.2"/>
</dbReference>
<proteinExistence type="inferred from homology"/>
<dbReference type="Proteomes" id="UP000180175">
    <property type="component" value="Chromosome"/>
</dbReference>
<organism evidence="11 12">
    <name type="scientific">Anaerobacillus isosaccharinicus</name>
    <dbReference type="NCBI Taxonomy" id="1532552"/>
    <lineage>
        <taxon>Bacteria</taxon>
        <taxon>Bacillati</taxon>
        <taxon>Bacillota</taxon>
        <taxon>Bacilli</taxon>
        <taxon>Bacillales</taxon>
        <taxon>Bacillaceae</taxon>
        <taxon>Anaerobacillus</taxon>
    </lineage>
</organism>
<evidence type="ECO:0000256" key="9">
    <source>
        <dbReference type="SAM" id="Phobius"/>
    </source>
</evidence>
<evidence type="ECO:0000256" key="3">
    <source>
        <dbReference type="ARBA" id="ARBA00022475"/>
    </source>
</evidence>
<feature type="transmembrane region" description="Helical" evidence="9">
    <location>
        <begin position="134"/>
        <end position="156"/>
    </location>
</feature>